<evidence type="ECO:0000313" key="5">
    <source>
        <dbReference type="EMBL" id="MBC2962527.1"/>
    </source>
</evidence>
<evidence type="ECO:0000256" key="3">
    <source>
        <dbReference type="SAM" id="MobiDB-lite"/>
    </source>
</evidence>
<dbReference type="InterPro" id="IPR001647">
    <property type="entry name" value="HTH_TetR"/>
</dbReference>
<dbReference type="SUPFAM" id="SSF46689">
    <property type="entry name" value="Homeodomain-like"/>
    <property type="match status" value="1"/>
</dbReference>
<dbReference type="InterPro" id="IPR009057">
    <property type="entry name" value="Homeodomain-like_sf"/>
</dbReference>
<evidence type="ECO:0000313" key="6">
    <source>
        <dbReference type="Proteomes" id="UP000604001"/>
    </source>
</evidence>
<keyword evidence="1 2" id="KW-0238">DNA-binding</keyword>
<organism evidence="5 6">
    <name type="scientific">Nocardioides deserti</name>
    <dbReference type="NCBI Taxonomy" id="1588644"/>
    <lineage>
        <taxon>Bacteria</taxon>
        <taxon>Bacillati</taxon>
        <taxon>Actinomycetota</taxon>
        <taxon>Actinomycetes</taxon>
        <taxon>Propionibacteriales</taxon>
        <taxon>Nocardioidaceae</taxon>
        <taxon>Nocardioides</taxon>
    </lineage>
</organism>
<dbReference type="PROSITE" id="PS50977">
    <property type="entry name" value="HTH_TETR_2"/>
    <property type="match status" value="1"/>
</dbReference>
<evidence type="ECO:0000259" key="4">
    <source>
        <dbReference type="PROSITE" id="PS50977"/>
    </source>
</evidence>
<evidence type="ECO:0000256" key="1">
    <source>
        <dbReference type="ARBA" id="ARBA00023125"/>
    </source>
</evidence>
<accession>A0ABR6UDJ3</accession>
<dbReference type="SUPFAM" id="SSF48498">
    <property type="entry name" value="Tetracyclin repressor-like, C-terminal domain"/>
    <property type="match status" value="1"/>
</dbReference>
<dbReference type="Gene3D" id="1.10.10.60">
    <property type="entry name" value="Homeodomain-like"/>
    <property type="match status" value="1"/>
</dbReference>
<name>A0ABR6UDJ3_9ACTN</name>
<dbReference type="InterPro" id="IPR036271">
    <property type="entry name" value="Tet_transcr_reg_TetR-rel_C_sf"/>
</dbReference>
<feature type="compositionally biased region" description="Basic residues" evidence="3">
    <location>
        <begin position="1"/>
        <end position="11"/>
    </location>
</feature>
<dbReference type="Proteomes" id="UP000604001">
    <property type="component" value="Unassembled WGS sequence"/>
</dbReference>
<proteinExistence type="predicted"/>
<reference evidence="5 6" key="1">
    <citation type="submission" date="2020-08" db="EMBL/GenBank/DDBJ databases">
        <title>novel species in genus Nocardioides.</title>
        <authorList>
            <person name="Zhang G."/>
        </authorList>
    </citation>
    <scope>NUCLEOTIDE SEQUENCE [LARGE SCALE GENOMIC DNA]</scope>
    <source>
        <strain evidence="5 6">SC8A-24</strain>
    </source>
</reference>
<feature type="domain" description="HTH tetR-type" evidence="4">
    <location>
        <begin position="23"/>
        <end position="87"/>
    </location>
</feature>
<feature type="non-terminal residue" evidence="5">
    <location>
        <position position="1"/>
    </location>
</feature>
<dbReference type="Gene3D" id="1.10.357.10">
    <property type="entry name" value="Tetracycline Repressor, domain 2"/>
    <property type="match status" value="1"/>
</dbReference>
<dbReference type="RefSeq" id="WP_186347700.1">
    <property type="nucleotide sequence ID" value="NZ_JACMYC010000026.1"/>
</dbReference>
<dbReference type="InterPro" id="IPR049397">
    <property type="entry name" value="EthR_C"/>
</dbReference>
<comment type="caution">
    <text evidence="5">The sequence shown here is derived from an EMBL/GenBank/DDBJ whole genome shotgun (WGS) entry which is preliminary data.</text>
</comment>
<gene>
    <name evidence="5" type="ORF">H7344_19745</name>
</gene>
<feature type="region of interest" description="Disordered" evidence="3">
    <location>
        <begin position="1"/>
        <end position="20"/>
    </location>
</feature>
<dbReference type="EMBL" id="JACMYC010000026">
    <property type="protein sequence ID" value="MBC2962527.1"/>
    <property type="molecule type" value="Genomic_DNA"/>
</dbReference>
<feature type="DNA-binding region" description="H-T-H motif" evidence="2">
    <location>
        <begin position="50"/>
        <end position="69"/>
    </location>
</feature>
<evidence type="ECO:0000256" key="2">
    <source>
        <dbReference type="PROSITE-ProRule" id="PRU00335"/>
    </source>
</evidence>
<dbReference type="Pfam" id="PF21313">
    <property type="entry name" value="EthR_C"/>
    <property type="match status" value="1"/>
</dbReference>
<protein>
    <submittedName>
        <fullName evidence="5">TetR/AcrR family transcriptional regulator</fullName>
    </submittedName>
</protein>
<keyword evidence="6" id="KW-1185">Reference proteome</keyword>
<sequence length="227" mass="24697">GRGSRSRRTRAGRLVSPAATRGDQRRAALLEALDHQLRDAGPDARLDDINVVDLSRRAGVTRSAFYFYFENKAAAVAALMDEMEDDAWDAAGLLGGDGAMRDRIETALRTVVAGWQRRTHVHRAMLEARATSAAVRQRWEQRIAVFVDVVAALVESERETGQAPPGPPAHALATALLDLNDRTLERIVRADEPGAPDAPGQALGHDAHLEAVVHLWTTAIYGRTTTP</sequence>